<dbReference type="Proteomes" id="UP001519460">
    <property type="component" value="Unassembled WGS sequence"/>
</dbReference>
<proteinExistence type="predicted"/>
<accession>A0ABD0KVQ7</accession>
<name>A0ABD0KVQ7_9CAEN</name>
<sequence>MKSLHTPTDRRETYNRSWVSTRKVLKKQNSNPMSSPIIKSHHKPPDRRETRNRLWTSTQGSPGANKRHQRNAATLRRSVEMGTLDTIRLYSAGTE</sequence>
<gene>
    <name evidence="2" type="ORF">BaRGS_00017356</name>
</gene>
<evidence type="ECO:0000256" key="1">
    <source>
        <dbReference type="SAM" id="MobiDB-lite"/>
    </source>
</evidence>
<feature type="compositionally biased region" description="Polar residues" evidence="1">
    <location>
        <begin position="53"/>
        <end position="62"/>
    </location>
</feature>
<reference evidence="2 3" key="1">
    <citation type="journal article" date="2023" name="Sci. Data">
        <title>Genome assembly of the Korean intertidal mud-creeper Batillaria attramentaria.</title>
        <authorList>
            <person name="Patra A.K."/>
            <person name="Ho P.T."/>
            <person name="Jun S."/>
            <person name="Lee S.J."/>
            <person name="Kim Y."/>
            <person name="Won Y.J."/>
        </authorList>
    </citation>
    <scope>NUCLEOTIDE SEQUENCE [LARGE SCALE GENOMIC DNA]</scope>
    <source>
        <strain evidence="2">Wonlab-2016</strain>
    </source>
</reference>
<feature type="region of interest" description="Disordered" evidence="1">
    <location>
        <begin position="25"/>
        <end position="70"/>
    </location>
</feature>
<organism evidence="2 3">
    <name type="scientific">Batillaria attramentaria</name>
    <dbReference type="NCBI Taxonomy" id="370345"/>
    <lineage>
        <taxon>Eukaryota</taxon>
        <taxon>Metazoa</taxon>
        <taxon>Spiralia</taxon>
        <taxon>Lophotrochozoa</taxon>
        <taxon>Mollusca</taxon>
        <taxon>Gastropoda</taxon>
        <taxon>Caenogastropoda</taxon>
        <taxon>Sorbeoconcha</taxon>
        <taxon>Cerithioidea</taxon>
        <taxon>Batillariidae</taxon>
        <taxon>Batillaria</taxon>
    </lineage>
</organism>
<keyword evidence="3" id="KW-1185">Reference proteome</keyword>
<comment type="caution">
    <text evidence="2">The sequence shown here is derived from an EMBL/GenBank/DDBJ whole genome shotgun (WGS) entry which is preliminary data.</text>
</comment>
<dbReference type="AlphaFoldDB" id="A0ABD0KVQ7"/>
<dbReference type="EMBL" id="JACVVK020000115">
    <property type="protein sequence ID" value="KAK7491378.1"/>
    <property type="molecule type" value="Genomic_DNA"/>
</dbReference>
<protein>
    <submittedName>
        <fullName evidence="2">Uncharacterized protein</fullName>
    </submittedName>
</protein>
<evidence type="ECO:0000313" key="2">
    <source>
        <dbReference type="EMBL" id="KAK7491378.1"/>
    </source>
</evidence>
<evidence type="ECO:0000313" key="3">
    <source>
        <dbReference type="Proteomes" id="UP001519460"/>
    </source>
</evidence>